<dbReference type="AlphaFoldDB" id="A0A2K2HE07"/>
<reference evidence="1 2" key="1">
    <citation type="journal article" date="2018" name="Genome Announc.">
        <title>Genome Sequence of Geothermobacter sp. HR-1 Iron Reducer from the Loihi Seamount.</title>
        <authorList>
            <person name="Smith H."/>
            <person name="Abuyen K."/>
            <person name="Tremblay J."/>
            <person name="Savalia P."/>
            <person name="Perez-Rodriguez I."/>
            <person name="Emerson D."/>
            <person name="Tully B."/>
            <person name="Amend J."/>
        </authorList>
    </citation>
    <scope>NUCLEOTIDE SEQUENCE [LARGE SCALE GENOMIC DNA]</scope>
    <source>
        <strain evidence="1 2">HR-1</strain>
    </source>
</reference>
<dbReference type="EMBL" id="PPFX01000002">
    <property type="protein sequence ID" value="PNU21489.1"/>
    <property type="molecule type" value="Genomic_DNA"/>
</dbReference>
<comment type="caution">
    <text evidence="1">The sequence shown here is derived from an EMBL/GenBank/DDBJ whole genome shotgun (WGS) entry which is preliminary data.</text>
</comment>
<name>A0A2K2HE07_9BACT</name>
<dbReference type="RefSeq" id="WP_103113975.1">
    <property type="nucleotide sequence ID" value="NZ_PPFX01000002.1"/>
</dbReference>
<sequence length="276" mass="30842">MNRPLLHVFRNTPFGRETLLQSAYTCRRMQRPLDIYLPKDKKFLFYFDNEVVQVDLDRSYLHQPETAQENAEAMLQLGPTLTTRFFQAEKYTATGLPDLSPGYGMMTCPRSMSDQTSRISLGFIGSKVRHILQTAPFPILIPSPVYKPWTRLAVLYGGSDAAAGALRLALEIQQRCNVELRIFSLGDQKELSAHLERQGLANKIQRENWHVFSSGRIGDHLNQVPHDALVVLGAYGHGPIKALFGSTMETIQAGLPNNLLVTGPKFSALTTQEAAD</sequence>
<dbReference type="Gene3D" id="3.40.50.12370">
    <property type="match status" value="1"/>
</dbReference>
<dbReference type="SUPFAM" id="SSF52402">
    <property type="entry name" value="Adenine nucleotide alpha hydrolases-like"/>
    <property type="match status" value="1"/>
</dbReference>
<evidence type="ECO:0000313" key="2">
    <source>
        <dbReference type="Proteomes" id="UP000236340"/>
    </source>
</evidence>
<protein>
    <submittedName>
        <fullName evidence="1">Universal stress protein UspA</fullName>
    </submittedName>
</protein>
<proteinExistence type="predicted"/>
<accession>A0A2K2HE07</accession>
<dbReference type="Proteomes" id="UP000236340">
    <property type="component" value="Unassembled WGS sequence"/>
</dbReference>
<dbReference type="OrthoDB" id="9804721at2"/>
<gene>
    <name evidence="1" type="ORF">C2E25_01095</name>
</gene>
<organism evidence="1 2">
    <name type="scientific">Geothermobacter hydrogeniphilus</name>
    <dbReference type="NCBI Taxonomy" id="1969733"/>
    <lineage>
        <taxon>Bacteria</taxon>
        <taxon>Pseudomonadati</taxon>
        <taxon>Thermodesulfobacteriota</taxon>
        <taxon>Desulfuromonadia</taxon>
        <taxon>Desulfuromonadales</taxon>
        <taxon>Geothermobacteraceae</taxon>
        <taxon>Geothermobacter</taxon>
    </lineage>
</organism>
<evidence type="ECO:0000313" key="1">
    <source>
        <dbReference type="EMBL" id="PNU21489.1"/>
    </source>
</evidence>